<sequence length="355" mass="39075">MTSSAVSPNIHTPPNQYLPGYLLGDVTPHGRTQTPLRWPSGHAQTTPISARRQQGTKVSPASSMVTTPPSRSEILRSKDRSAAPPVQSLFESPMSSSMVETSFRQTPYSSFTQQHTSPAVSRPISEPEMMQIGGSSPLSNTSPLNVSNINQSFQQVSKIHTSPTQMDPFYTQGESLLVTDQLDETWVTIFGFNSAAASYILDQFSQYGNILQHVISSDGNWMHIQYQSKLQAKKALSKNGKIFGDSIMLGVTPCIDKNLMESNKENIHIHSILSAPSNIYHSTPMSSKIQSHSLLPNVIGTPNSLSTGVRPINTPKSLQKRPLNESEVFQTARTPQKSNDFFSKAMEYVFGWGMD</sequence>
<evidence type="ECO:0000256" key="7">
    <source>
        <dbReference type="ARBA" id="ARBA00023132"/>
    </source>
</evidence>
<reference evidence="12" key="1">
    <citation type="submission" date="2023-08" db="EMBL/GenBank/DDBJ databases">
        <authorList>
            <person name="Alioto T."/>
            <person name="Alioto T."/>
            <person name="Gomez Garrido J."/>
        </authorList>
    </citation>
    <scope>NUCLEOTIDE SEQUENCE</scope>
</reference>
<dbReference type="EMBL" id="OX597816">
    <property type="protein sequence ID" value="CAI9718983.1"/>
    <property type="molecule type" value="Genomic_DNA"/>
</dbReference>
<dbReference type="GO" id="GO:0006999">
    <property type="term" value="P:nuclear pore organization"/>
    <property type="evidence" value="ECO:0007669"/>
    <property type="project" value="TreeGrafter"/>
</dbReference>
<keyword evidence="3 9" id="KW-0813">Transport</keyword>
<organism evidence="12 13">
    <name type="scientific">Octopus vulgaris</name>
    <name type="common">Common octopus</name>
    <dbReference type="NCBI Taxonomy" id="6645"/>
    <lineage>
        <taxon>Eukaryota</taxon>
        <taxon>Metazoa</taxon>
        <taxon>Spiralia</taxon>
        <taxon>Lophotrochozoa</taxon>
        <taxon>Mollusca</taxon>
        <taxon>Cephalopoda</taxon>
        <taxon>Coleoidea</taxon>
        <taxon>Octopodiformes</taxon>
        <taxon>Octopoda</taxon>
        <taxon>Incirrata</taxon>
        <taxon>Octopodidae</taxon>
        <taxon>Octopus</taxon>
    </lineage>
</organism>
<dbReference type="PROSITE" id="PS51472">
    <property type="entry name" value="RRM_NUP35"/>
    <property type="match status" value="1"/>
</dbReference>
<dbReference type="SUPFAM" id="SSF54928">
    <property type="entry name" value="RNA-binding domain, RBD"/>
    <property type="match status" value="1"/>
</dbReference>
<evidence type="ECO:0000256" key="1">
    <source>
        <dbReference type="ARBA" id="ARBA00004567"/>
    </source>
</evidence>
<dbReference type="GO" id="GO:0031965">
    <property type="term" value="C:nuclear membrane"/>
    <property type="evidence" value="ECO:0007669"/>
    <property type="project" value="InterPro"/>
</dbReference>
<dbReference type="PANTHER" id="PTHR21527:SF6">
    <property type="entry name" value="NUCLEOPORIN NUP35"/>
    <property type="match status" value="1"/>
</dbReference>
<keyword evidence="6 9" id="KW-0811">Translocation</keyword>
<keyword evidence="13" id="KW-1185">Reference proteome</keyword>
<dbReference type="PIRSF" id="PIRSF038119">
    <property type="entry name" value="Nucleoporin_NUP53"/>
    <property type="match status" value="1"/>
</dbReference>
<feature type="domain" description="RRM Nup35-type" evidence="11">
    <location>
        <begin position="181"/>
        <end position="261"/>
    </location>
</feature>
<dbReference type="Proteomes" id="UP001162480">
    <property type="component" value="Chromosome 3"/>
</dbReference>
<keyword evidence="8 9" id="KW-0539">Nucleus</keyword>
<evidence type="ECO:0000256" key="2">
    <source>
        <dbReference type="ARBA" id="ARBA00009454"/>
    </source>
</evidence>
<gene>
    <name evidence="12" type="ORF">OCTVUL_1B015068</name>
</gene>
<evidence type="ECO:0000256" key="6">
    <source>
        <dbReference type="ARBA" id="ARBA00023010"/>
    </source>
</evidence>
<evidence type="ECO:0000256" key="10">
    <source>
        <dbReference type="SAM" id="MobiDB-lite"/>
    </source>
</evidence>
<dbReference type="Pfam" id="PF05172">
    <property type="entry name" value="RRM_Nup35"/>
    <property type="match status" value="1"/>
</dbReference>
<evidence type="ECO:0000256" key="9">
    <source>
        <dbReference type="PIRNR" id="PIRNR038119"/>
    </source>
</evidence>
<dbReference type="GO" id="GO:0006607">
    <property type="term" value="P:NLS-bearing protein import into nucleus"/>
    <property type="evidence" value="ECO:0007669"/>
    <property type="project" value="TreeGrafter"/>
</dbReference>
<dbReference type="GO" id="GO:0005543">
    <property type="term" value="F:phospholipid binding"/>
    <property type="evidence" value="ECO:0007669"/>
    <property type="project" value="TreeGrafter"/>
</dbReference>
<protein>
    <recommendedName>
        <fullName evidence="9">Nucleoporin NUP53</fullName>
    </recommendedName>
</protein>
<evidence type="ECO:0000256" key="5">
    <source>
        <dbReference type="ARBA" id="ARBA00022927"/>
    </source>
</evidence>
<evidence type="ECO:0000313" key="12">
    <source>
        <dbReference type="EMBL" id="CAI9718983.1"/>
    </source>
</evidence>
<dbReference type="CDD" id="cd12722">
    <property type="entry name" value="RRM_Nup53"/>
    <property type="match status" value="1"/>
</dbReference>
<keyword evidence="4 9" id="KW-0509">mRNA transport</keyword>
<name>A0AA36AMR2_OCTVU</name>
<evidence type="ECO:0000256" key="4">
    <source>
        <dbReference type="ARBA" id="ARBA00022816"/>
    </source>
</evidence>
<evidence type="ECO:0000256" key="3">
    <source>
        <dbReference type="ARBA" id="ARBA00022448"/>
    </source>
</evidence>
<feature type="compositionally biased region" description="Polar residues" evidence="10">
    <location>
        <begin position="42"/>
        <end position="70"/>
    </location>
</feature>
<comment type="function">
    <text evidence="9">Functions as a component of the nuclear pore complex (NPC).</text>
</comment>
<keyword evidence="7 9" id="KW-0906">Nuclear pore complex</keyword>
<dbReference type="PANTHER" id="PTHR21527">
    <property type="entry name" value="NUCLEOPORIN NUP35"/>
    <property type="match status" value="1"/>
</dbReference>
<dbReference type="InterPro" id="IPR007846">
    <property type="entry name" value="RRM_NUP35_dom"/>
</dbReference>
<evidence type="ECO:0000256" key="8">
    <source>
        <dbReference type="ARBA" id="ARBA00023242"/>
    </source>
</evidence>
<dbReference type="InterPro" id="IPR035979">
    <property type="entry name" value="RBD_domain_sf"/>
</dbReference>
<evidence type="ECO:0000259" key="11">
    <source>
        <dbReference type="PROSITE" id="PS51472"/>
    </source>
</evidence>
<dbReference type="GO" id="GO:0003676">
    <property type="term" value="F:nucleic acid binding"/>
    <property type="evidence" value="ECO:0007669"/>
    <property type="project" value="InterPro"/>
</dbReference>
<dbReference type="InterPro" id="IPR017389">
    <property type="entry name" value="Nucleoporin_NUP53"/>
</dbReference>
<dbReference type="GO" id="GO:0044613">
    <property type="term" value="C:nuclear pore central transport channel"/>
    <property type="evidence" value="ECO:0007669"/>
    <property type="project" value="TreeGrafter"/>
</dbReference>
<feature type="region of interest" description="Disordered" evidence="10">
    <location>
        <begin position="24"/>
        <end position="88"/>
    </location>
</feature>
<comment type="similarity">
    <text evidence="2 9">Belongs to the Nup35 family.</text>
</comment>
<proteinExistence type="inferred from homology"/>
<dbReference type="GO" id="GO:0017056">
    <property type="term" value="F:structural constituent of nuclear pore"/>
    <property type="evidence" value="ECO:0007669"/>
    <property type="project" value="InterPro"/>
</dbReference>
<dbReference type="GO" id="GO:0051028">
    <property type="term" value="P:mRNA transport"/>
    <property type="evidence" value="ECO:0007669"/>
    <property type="project" value="UniProtKB-UniRule"/>
</dbReference>
<comment type="subcellular location">
    <subcellularLocation>
        <location evidence="1 9">Nucleus</location>
        <location evidence="1 9">Nuclear pore complex</location>
    </subcellularLocation>
</comment>
<accession>A0AA36AMR2</accession>
<dbReference type="AlphaFoldDB" id="A0AA36AMR2"/>
<evidence type="ECO:0000313" key="13">
    <source>
        <dbReference type="Proteomes" id="UP001162480"/>
    </source>
</evidence>
<dbReference type="InterPro" id="IPR012677">
    <property type="entry name" value="Nucleotide-bd_a/b_plait_sf"/>
</dbReference>
<dbReference type="Gene3D" id="3.30.70.330">
    <property type="match status" value="1"/>
</dbReference>
<keyword evidence="5 9" id="KW-0653">Protein transport</keyword>
<dbReference type="GO" id="GO:0044615">
    <property type="term" value="C:nuclear pore nuclear basket"/>
    <property type="evidence" value="ECO:0007669"/>
    <property type="project" value="TreeGrafter"/>
</dbReference>
<dbReference type="FunFam" id="3.30.70.330:FF:000095">
    <property type="entry name" value="Putative Nucleoporin NUP53"/>
    <property type="match status" value="1"/>
</dbReference>